<evidence type="ECO:0000256" key="8">
    <source>
        <dbReference type="ARBA" id="ARBA00022824"/>
    </source>
</evidence>
<dbReference type="KEGG" id="ccin:107272564"/>
<dbReference type="PRINTS" id="PR00385">
    <property type="entry name" value="P450"/>
</dbReference>
<comment type="subcellular location">
    <subcellularLocation>
        <location evidence="4">Endoplasmic reticulum membrane</location>
        <topology evidence="4">Peripheral membrane protein</topology>
    </subcellularLocation>
    <subcellularLocation>
        <location evidence="3">Microsome membrane</location>
        <topology evidence="3">Peripheral membrane protein</topology>
    </subcellularLocation>
</comment>
<dbReference type="PANTHER" id="PTHR24291">
    <property type="entry name" value="CYTOCHROME P450 FAMILY 4"/>
    <property type="match status" value="1"/>
</dbReference>
<reference evidence="16" key="1">
    <citation type="submission" date="2025-08" db="UniProtKB">
        <authorList>
            <consortium name="RefSeq"/>
        </authorList>
    </citation>
    <scope>IDENTIFICATION</scope>
</reference>
<sequence>MNLSESLLTSVGIVIALWILDLLYRKYKIRKIIDKIPGPVGHPIFGFSFEILKQKREDRDAWFDNLCYEYKEGIVKTWFGTKAVIHIRKPEYLEVIMRSTTQIKKSYLMDFIKPWLGEGILSSTGQKWFHHRKLITPAFHFNILDEFSEVMTNHAETLNEQIEKIYNENPEEPIDVFPVITKCTLDVICETAMGVKMNIKYGEGKEYTEALSEIQNLTMERFFNPWFQWDFIYYQLPIGKKYQSIIDKLHNFTNEIIAKKIEQRKNKINDRGKDEDNDIGKRKKKALLDLLLDENDKAENPMNQSELREQIDTFTFAGHDTTSATVSWCLFCVGNEPAVQENIDKELREVFGDSKEPVTQKDVAKLHYLERVIKETLRRYPTVPNVSRQLVEDIKIGNYLIPKGCMASLRIAQTHLD</sequence>
<organism evidence="15 16">
    <name type="scientific">Cephus cinctus</name>
    <name type="common">Wheat stem sawfly</name>
    <dbReference type="NCBI Taxonomy" id="211228"/>
    <lineage>
        <taxon>Eukaryota</taxon>
        <taxon>Metazoa</taxon>
        <taxon>Ecdysozoa</taxon>
        <taxon>Arthropoda</taxon>
        <taxon>Hexapoda</taxon>
        <taxon>Insecta</taxon>
        <taxon>Pterygota</taxon>
        <taxon>Neoptera</taxon>
        <taxon>Endopterygota</taxon>
        <taxon>Hymenoptera</taxon>
        <taxon>Cephoidea</taxon>
        <taxon>Cephidae</taxon>
        <taxon>Cephus</taxon>
    </lineage>
</organism>
<dbReference type="InterPro" id="IPR050196">
    <property type="entry name" value="Cytochrome_P450_Monoox"/>
</dbReference>
<evidence type="ECO:0000256" key="11">
    <source>
        <dbReference type="ARBA" id="ARBA00023004"/>
    </source>
</evidence>
<dbReference type="GO" id="GO:0005789">
    <property type="term" value="C:endoplasmic reticulum membrane"/>
    <property type="evidence" value="ECO:0007669"/>
    <property type="project" value="UniProtKB-SubCell"/>
</dbReference>
<evidence type="ECO:0000256" key="9">
    <source>
        <dbReference type="ARBA" id="ARBA00022848"/>
    </source>
</evidence>
<evidence type="ECO:0000256" key="3">
    <source>
        <dbReference type="ARBA" id="ARBA00004174"/>
    </source>
</evidence>
<keyword evidence="9" id="KW-0492">Microsome</keyword>
<dbReference type="GO" id="GO:0016705">
    <property type="term" value="F:oxidoreductase activity, acting on paired donors, with incorporation or reduction of molecular oxygen"/>
    <property type="evidence" value="ECO:0007669"/>
    <property type="project" value="InterPro"/>
</dbReference>
<dbReference type="Pfam" id="PF00067">
    <property type="entry name" value="p450"/>
    <property type="match status" value="1"/>
</dbReference>
<dbReference type="PANTHER" id="PTHR24291:SF189">
    <property type="entry name" value="CYTOCHROME P450 4C3-RELATED"/>
    <property type="match status" value="1"/>
</dbReference>
<dbReference type="GeneID" id="107272564"/>
<keyword evidence="14" id="KW-1133">Transmembrane helix</keyword>
<keyword evidence="12" id="KW-0503">Monooxygenase</keyword>
<comment type="similarity">
    <text evidence="5">Belongs to the cytochrome P450 family.</text>
</comment>
<feature type="non-terminal residue" evidence="16">
    <location>
        <position position="417"/>
    </location>
</feature>
<protein>
    <submittedName>
        <fullName evidence="16">Cytochrome P450 4C1</fullName>
    </submittedName>
</protein>
<dbReference type="InterPro" id="IPR001128">
    <property type="entry name" value="Cyt_P450"/>
</dbReference>
<keyword evidence="6" id="KW-0349">Heme</keyword>
<gene>
    <name evidence="16" type="primary">LOC107272564</name>
</gene>
<keyword evidence="14" id="KW-0812">Transmembrane</keyword>
<proteinExistence type="inferred from homology"/>
<keyword evidence="11" id="KW-0408">Iron</keyword>
<keyword evidence="13 14" id="KW-0472">Membrane</keyword>
<evidence type="ECO:0000256" key="5">
    <source>
        <dbReference type="ARBA" id="ARBA00010617"/>
    </source>
</evidence>
<dbReference type="RefSeq" id="XP_015605729.1">
    <property type="nucleotide sequence ID" value="XM_015750243.1"/>
</dbReference>
<dbReference type="Proteomes" id="UP000694920">
    <property type="component" value="Unplaced"/>
</dbReference>
<evidence type="ECO:0000256" key="13">
    <source>
        <dbReference type="ARBA" id="ARBA00023136"/>
    </source>
</evidence>
<accession>A0AAJ7CAY6</accession>
<name>A0AAJ7CAY6_CEPCN</name>
<evidence type="ECO:0000313" key="16">
    <source>
        <dbReference type="RefSeq" id="XP_015605729.1"/>
    </source>
</evidence>
<comment type="function">
    <text evidence="2">May be involved in the metabolism of insect hormones and in the breakdown of synthetic insecticides.</text>
</comment>
<evidence type="ECO:0000256" key="7">
    <source>
        <dbReference type="ARBA" id="ARBA00022723"/>
    </source>
</evidence>
<evidence type="ECO:0000313" key="15">
    <source>
        <dbReference type="Proteomes" id="UP000694920"/>
    </source>
</evidence>
<dbReference type="GO" id="GO:0005506">
    <property type="term" value="F:iron ion binding"/>
    <property type="evidence" value="ECO:0007669"/>
    <property type="project" value="InterPro"/>
</dbReference>
<feature type="transmembrane region" description="Helical" evidence="14">
    <location>
        <begin position="6"/>
        <end position="24"/>
    </location>
</feature>
<evidence type="ECO:0000256" key="12">
    <source>
        <dbReference type="ARBA" id="ARBA00023033"/>
    </source>
</evidence>
<evidence type="ECO:0000256" key="2">
    <source>
        <dbReference type="ARBA" id="ARBA00003690"/>
    </source>
</evidence>
<comment type="cofactor">
    <cofactor evidence="1">
        <name>heme</name>
        <dbReference type="ChEBI" id="CHEBI:30413"/>
    </cofactor>
</comment>
<evidence type="ECO:0000256" key="14">
    <source>
        <dbReference type="SAM" id="Phobius"/>
    </source>
</evidence>
<evidence type="ECO:0000256" key="6">
    <source>
        <dbReference type="ARBA" id="ARBA00022617"/>
    </source>
</evidence>
<dbReference type="GO" id="GO:0004497">
    <property type="term" value="F:monooxygenase activity"/>
    <property type="evidence" value="ECO:0007669"/>
    <property type="project" value="UniProtKB-KW"/>
</dbReference>
<dbReference type="GO" id="GO:0020037">
    <property type="term" value="F:heme binding"/>
    <property type="evidence" value="ECO:0007669"/>
    <property type="project" value="InterPro"/>
</dbReference>
<dbReference type="InterPro" id="IPR002402">
    <property type="entry name" value="Cyt_P450_E_grp-II"/>
</dbReference>
<keyword evidence="8" id="KW-0256">Endoplasmic reticulum</keyword>
<dbReference type="SUPFAM" id="SSF48264">
    <property type="entry name" value="Cytochrome P450"/>
    <property type="match status" value="1"/>
</dbReference>
<keyword evidence="15" id="KW-1185">Reference proteome</keyword>
<dbReference type="Gene3D" id="1.10.630.10">
    <property type="entry name" value="Cytochrome P450"/>
    <property type="match status" value="1"/>
</dbReference>
<keyword evidence="10" id="KW-0560">Oxidoreductase</keyword>
<keyword evidence="7" id="KW-0479">Metal-binding</keyword>
<evidence type="ECO:0000256" key="10">
    <source>
        <dbReference type="ARBA" id="ARBA00023002"/>
    </source>
</evidence>
<dbReference type="InterPro" id="IPR036396">
    <property type="entry name" value="Cyt_P450_sf"/>
</dbReference>
<evidence type="ECO:0000256" key="4">
    <source>
        <dbReference type="ARBA" id="ARBA00004406"/>
    </source>
</evidence>
<dbReference type="PRINTS" id="PR00464">
    <property type="entry name" value="EP450II"/>
</dbReference>
<dbReference type="AlphaFoldDB" id="A0AAJ7CAY6"/>
<evidence type="ECO:0000256" key="1">
    <source>
        <dbReference type="ARBA" id="ARBA00001971"/>
    </source>
</evidence>